<dbReference type="PROSITE" id="PS01220">
    <property type="entry name" value="PBP"/>
    <property type="match status" value="1"/>
</dbReference>
<evidence type="ECO:0000313" key="3">
    <source>
        <dbReference type="EMBL" id="KAK6330349.1"/>
    </source>
</evidence>
<dbReference type="Pfam" id="PF01161">
    <property type="entry name" value="PBP"/>
    <property type="match status" value="1"/>
</dbReference>
<organism evidence="3 4">
    <name type="scientific">Orbilia brochopaga</name>
    <dbReference type="NCBI Taxonomy" id="3140254"/>
    <lineage>
        <taxon>Eukaryota</taxon>
        <taxon>Fungi</taxon>
        <taxon>Dikarya</taxon>
        <taxon>Ascomycota</taxon>
        <taxon>Pezizomycotina</taxon>
        <taxon>Orbiliomycetes</taxon>
        <taxon>Orbiliales</taxon>
        <taxon>Orbiliaceae</taxon>
        <taxon>Orbilia</taxon>
    </lineage>
</organism>
<evidence type="ECO:0000313" key="4">
    <source>
        <dbReference type="Proteomes" id="UP001375240"/>
    </source>
</evidence>
<evidence type="ECO:0008006" key="5">
    <source>
        <dbReference type="Google" id="ProtNLM"/>
    </source>
</evidence>
<dbReference type="AlphaFoldDB" id="A0AAV9TWI7"/>
<dbReference type="PANTHER" id="PTHR11362">
    <property type="entry name" value="PHOSPHATIDYLETHANOLAMINE-BINDING PROTEIN"/>
    <property type="match status" value="1"/>
</dbReference>
<dbReference type="PANTHER" id="PTHR11362:SF148">
    <property type="entry name" value="CARBOXYPEPTIDASE Y INHIBITOR"/>
    <property type="match status" value="1"/>
</dbReference>
<keyword evidence="4" id="KW-1185">Reference proteome</keyword>
<comment type="caution">
    <text evidence="3">The sequence shown here is derived from an EMBL/GenBank/DDBJ whole genome shotgun (WGS) entry which is preliminary data.</text>
</comment>
<dbReference type="SUPFAM" id="SSF49777">
    <property type="entry name" value="PEBP-like"/>
    <property type="match status" value="1"/>
</dbReference>
<gene>
    <name evidence="3" type="ORF">TWF696_003445</name>
</gene>
<comment type="similarity">
    <text evidence="1">Belongs to the phosphatidylethanolamine-binding protein family.</text>
</comment>
<proteinExistence type="inferred from homology"/>
<dbReference type="InterPro" id="IPR035810">
    <property type="entry name" value="PEBP_euk"/>
</dbReference>
<accession>A0AAV9TWI7</accession>
<dbReference type="GO" id="GO:0046578">
    <property type="term" value="P:regulation of Ras protein signal transduction"/>
    <property type="evidence" value="ECO:0007669"/>
    <property type="project" value="TreeGrafter"/>
</dbReference>
<feature type="chain" id="PRO_5043474436" description="PEBP-like protein" evidence="2">
    <location>
        <begin position="17"/>
        <end position="309"/>
    </location>
</feature>
<dbReference type="GO" id="GO:0030162">
    <property type="term" value="P:regulation of proteolysis"/>
    <property type="evidence" value="ECO:0007669"/>
    <property type="project" value="TreeGrafter"/>
</dbReference>
<keyword evidence="2" id="KW-0732">Signal</keyword>
<dbReference type="GO" id="GO:0005543">
    <property type="term" value="F:phospholipid binding"/>
    <property type="evidence" value="ECO:0007669"/>
    <property type="project" value="TreeGrafter"/>
</dbReference>
<dbReference type="CDD" id="cd00866">
    <property type="entry name" value="PEBP_euk"/>
    <property type="match status" value="1"/>
</dbReference>
<dbReference type="GO" id="GO:0030414">
    <property type="term" value="F:peptidase inhibitor activity"/>
    <property type="evidence" value="ECO:0007669"/>
    <property type="project" value="TreeGrafter"/>
</dbReference>
<evidence type="ECO:0000256" key="2">
    <source>
        <dbReference type="SAM" id="SignalP"/>
    </source>
</evidence>
<sequence length="309" mass="32552">MKYLAAFLALAGPALAQTPPNFSPQTPSFLPIAYRGSQSNPVFFNNGGVFAKNAVQNEPNVYVPSNLANQTFLVLMVDPDAPSPRETSISQILHWLQPGARAIPNTAVDIRRQDGSTVTLFQLDMTARAIAPYRGPSPPSQEPHRYIFMLFPQQNGTFVLPNEFQQFQGGKVRQKFDAQAFAQAAGLGAPILGNFLLVGSRTLGDGSQTAGTNGFDVLELDTATSTGAPNTTSTSSWDSTWTSSSDMALTSGSWTSGPAALGTGSPAAQSVNASAVSFPTPTPTKNSAVRIVGSSFSLIAAAFAAWFAL</sequence>
<evidence type="ECO:0000256" key="1">
    <source>
        <dbReference type="ARBA" id="ARBA00007091"/>
    </source>
</evidence>
<dbReference type="Proteomes" id="UP001375240">
    <property type="component" value="Unassembled WGS sequence"/>
</dbReference>
<name>A0AAV9TWI7_9PEZI</name>
<dbReference type="InterPro" id="IPR008914">
    <property type="entry name" value="PEBP"/>
</dbReference>
<dbReference type="InterPro" id="IPR001858">
    <property type="entry name" value="Phosphatidylethanolamine-bd_CS"/>
</dbReference>
<feature type="signal peptide" evidence="2">
    <location>
        <begin position="1"/>
        <end position="16"/>
    </location>
</feature>
<dbReference type="InterPro" id="IPR036610">
    <property type="entry name" value="PEBP-like_sf"/>
</dbReference>
<dbReference type="Gene3D" id="3.90.280.10">
    <property type="entry name" value="PEBP-like"/>
    <property type="match status" value="1"/>
</dbReference>
<dbReference type="EMBL" id="JAVHNQ010000018">
    <property type="protein sequence ID" value="KAK6330349.1"/>
    <property type="molecule type" value="Genomic_DNA"/>
</dbReference>
<reference evidence="3 4" key="1">
    <citation type="submission" date="2019-10" db="EMBL/GenBank/DDBJ databases">
        <authorList>
            <person name="Palmer J.M."/>
        </authorList>
    </citation>
    <scope>NUCLEOTIDE SEQUENCE [LARGE SCALE GENOMIC DNA]</scope>
    <source>
        <strain evidence="3 4">TWF696</strain>
    </source>
</reference>
<protein>
    <recommendedName>
        <fullName evidence="5">PEBP-like protein</fullName>
    </recommendedName>
</protein>